<feature type="domain" description="DUF676" evidence="4">
    <location>
        <begin position="72"/>
        <end position="280"/>
    </location>
</feature>
<gene>
    <name evidence="5" type="ORF">A4X09_0g274</name>
</gene>
<dbReference type="PANTHER" id="PTHR12482">
    <property type="entry name" value="LIPASE ROG1-RELATED-RELATED"/>
    <property type="match status" value="1"/>
</dbReference>
<evidence type="ECO:0000313" key="5">
    <source>
        <dbReference type="EMBL" id="KAE8272069.1"/>
    </source>
</evidence>
<comment type="caution">
    <text evidence="5">The sequence shown here is derived from an EMBL/GenBank/DDBJ whole genome shotgun (WGS) entry which is preliminary data.</text>
</comment>
<keyword evidence="3" id="KW-0472">Membrane</keyword>
<dbReference type="Proteomes" id="UP000078113">
    <property type="component" value="Unassembled WGS sequence"/>
</dbReference>
<comment type="similarity">
    <text evidence="1">Belongs to the putative lipase ROG1 family.</text>
</comment>
<accession>A0A8X7T867</accession>
<dbReference type="Pfam" id="PF05057">
    <property type="entry name" value="DUF676"/>
    <property type="match status" value="2"/>
</dbReference>
<name>A0A8X7T867_9BASI</name>
<keyword evidence="3" id="KW-1133">Transmembrane helix</keyword>
<dbReference type="PANTHER" id="PTHR12482:SF62">
    <property type="entry name" value="LIPASE ROG1-RELATED"/>
    <property type="match status" value="1"/>
</dbReference>
<dbReference type="Gene3D" id="3.40.50.1820">
    <property type="entry name" value="alpha/beta hydrolase"/>
    <property type="match status" value="1"/>
</dbReference>
<dbReference type="InterPro" id="IPR044294">
    <property type="entry name" value="Lipase-like"/>
</dbReference>
<evidence type="ECO:0000256" key="3">
    <source>
        <dbReference type="SAM" id="Phobius"/>
    </source>
</evidence>
<evidence type="ECO:0000256" key="1">
    <source>
        <dbReference type="ARBA" id="ARBA00007920"/>
    </source>
</evidence>
<proteinExistence type="inferred from homology"/>
<feature type="transmembrane region" description="Helical" evidence="3">
    <location>
        <begin position="345"/>
        <end position="370"/>
    </location>
</feature>
<dbReference type="AlphaFoldDB" id="A0A8X7T867"/>
<feature type="compositionally biased region" description="Polar residues" evidence="2">
    <location>
        <begin position="460"/>
        <end position="476"/>
    </location>
</feature>
<protein>
    <recommendedName>
        <fullName evidence="4">DUF676 domain-containing protein</fullName>
    </recommendedName>
</protein>
<keyword evidence="6" id="KW-1185">Reference proteome</keyword>
<feature type="region of interest" description="Disordered" evidence="2">
    <location>
        <begin position="446"/>
        <end position="476"/>
    </location>
</feature>
<reference evidence="5" key="1">
    <citation type="submission" date="2016-04" db="EMBL/GenBank/DDBJ databases">
        <authorList>
            <person name="Nguyen H.D."/>
            <person name="Samba Siva P."/>
            <person name="Cullis J."/>
            <person name="Levesque C.A."/>
            <person name="Hambleton S."/>
        </authorList>
    </citation>
    <scope>NUCLEOTIDE SEQUENCE</scope>
    <source>
        <strain evidence="5">DAOMC 236422</strain>
    </source>
</reference>
<organism evidence="5 6">
    <name type="scientific">Tilletia walkeri</name>
    <dbReference type="NCBI Taxonomy" id="117179"/>
    <lineage>
        <taxon>Eukaryota</taxon>
        <taxon>Fungi</taxon>
        <taxon>Dikarya</taxon>
        <taxon>Basidiomycota</taxon>
        <taxon>Ustilaginomycotina</taxon>
        <taxon>Exobasidiomycetes</taxon>
        <taxon>Tilletiales</taxon>
        <taxon>Tilletiaceae</taxon>
        <taxon>Tilletia</taxon>
    </lineage>
</organism>
<sequence length="570" mass="62786">MSQPVETVHLVVCVHGLFGSPEDLQYFSNALVKAGHPDSFVLNSPAPTSSKSKSIPPPEDVEIREPSSLPRDRPVVVILNSAANIDGTFDGIDFCAFRLVQEIKSDVRNLRLQSSTKGHPRHIAQVSLLGHSLGGLIARFAVGVLERDGFFASVAEDQIPKDVTNENTRSILASPPQPNTFVTFATPHIGMPPESRTGRPWLAKRTAATMGRTGLQLYLLDDGWDSPTESDGISDTTRPRVGVLEAMTKPSSSFMIGLNRFDKVVVYANATHDFPVAFRTASLYPVDPFAIRGLTWNVCPKYDGVVTSYTLPTAAPSFLDKLKQRFTPPAIFHPRRISARFPLNYLIVLAMPFAFLFLLPPALAAVVIYFRSYAKKSTARVQDLIRKQRLQEQDGRLDAEGTAALIPSVSGNGLAAIAHSEGAGASASEADEAWYARRKAYFVQPPDDNPFKTNKADPFRSSSTINGSSPASSHDPETLSSTIFSYLTASSTHTKYPLPPSLPPTQLRLHTPQLRMIAQWTLVLGHKFERHFVKMEDVLDTHPLIVVRREADKVDMRGRGIVQHFIDNHF</sequence>
<evidence type="ECO:0000313" key="6">
    <source>
        <dbReference type="Proteomes" id="UP000078113"/>
    </source>
</evidence>
<dbReference type="InterPro" id="IPR029058">
    <property type="entry name" value="AB_hydrolase_fold"/>
</dbReference>
<feature type="compositionally biased region" description="Low complexity" evidence="2">
    <location>
        <begin position="44"/>
        <end position="54"/>
    </location>
</feature>
<evidence type="ECO:0000259" key="4">
    <source>
        <dbReference type="Pfam" id="PF05057"/>
    </source>
</evidence>
<feature type="region of interest" description="Disordered" evidence="2">
    <location>
        <begin position="42"/>
        <end position="68"/>
    </location>
</feature>
<keyword evidence="3" id="KW-0812">Transmembrane</keyword>
<evidence type="ECO:0000256" key="2">
    <source>
        <dbReference type="SAM" id="MobiDB-lite"/>
    </source>
</evidence>
<dbReference type="SUPFAM" id="SSF53474">
    <property type="entry name" value="alpha/beta-Hydrolases"/>
    <property type="match status" value="1"/>
</dbReference>
<reference evidence="5" key="2">
    <citation type="journal article" date="2019" name="IMA Fungus">
        <title>Genome sequencing and comparison of five Tilletia species to identify candidate genes for the detection of regulated species infecting wheat.</title>
        <authorList>
            <person name="Nguyen H.D.T."/>
            <person name="Sultana T."/>
            <person name="Kesanakurti P."/>
            <person name="Hambleton S."/>
        </authorList>
    </citation>
    <scope>NUCLEOTIDE SEQUENCE</scope>
    <source>
        <strain evidence="5">DAOMC 236422</strain>
    </source>
</reference>
<dbReference type="InterPro" id="IPR007751">
    <property type="entry name" value="DUF676_lipase-like"/>
</dbReference>
<feature type="domain" description="DUF676" evidence="4">
    <location>
        <begin position="6"/>
        <end position="38"/>
    </location>
</feature>
<dbReference type="EMBL" id="LWDG02000004">
    <property type="protein sequence ID" value="KAE8272069.1"/>
    <property type="molecule type" value="Genomic_DNA"/>
</dbReference>